<dbReference type="AlphaFoldDB" id="A0A1G8GI95"/>
<dbReference type="RefSeq" id="WP_092622110.1">
    <property type="nucleotide sequence ID" value="NZ_FNCV01000028.1"/>
</dbReference>
<sequence>MTSTAPELLRTALIDLLIAAAPFRAGRGLSAARQRLDAAIGRGRAALTASAAEGLGTDWRALAELAAEADAETEARPGFRADLDG</sequence>
<dbReference type="STRING" id="83401.SAMN05421742_1285"/>
<keyword evidence="2" id="KW-1185">Reference proteome</keyword>
<organism evidence="1 2">
    <name type="scientific">Roseospirillum parvum</name>
    <dbReference type="NCBI Taxonomy" id="83401"/>
    <lineage>
        <taxon>Bacteria</taxon>
        <taxon>Pseudomonadati</taxon>
        <taxon>Pseudomonadota</taxon>
        <taxon>Alphaproteobacteria</taxon>
        <taxon>Rhodospirillales</taxon>
        <taxon>Rhodospirillaceae</taxon>
        <taxon>Roseospirillum</taxon>
    </lineage>
</organism>
<dbReference type="EMBL" id="FNCV01000028">
    <property type="protein sequence ID" value="SDH94108.1"/>
    <property type="molecule type" value="Genomic_DNA"/>
</dbReference>
<evidence type="ECO:0000313" key="1">
    <source>
        <dbReference type="EMBL" id="SDH94108.1"/>
    </source>
</evidence>
<gene>
    <name evidence="1" type="ORF">SAMN05421742_1285</name>
</gene>
<reference evidence="2" key="1">
    <citation type="submission" date="2016-10" db="EMBL/GenBank/DDBJ databases">
        <authorList>
            <person name="Varghese N."/>
            <person name="Submissions S."/>
        </authorList>
    </citation>
    <scope>NUCLEOTIDE SEQUENCE [LARGE SCALE GENOMIC DNA]</scope>
    <source>
        <strain evidence="2">930I</strain>
    </source>
</reference>
<dbReference type="Proteomes" id="UP000217076">
    <property type="component" value="Unassembled WGS sequence"/>
</dbReference>
<proteinExistence type="predicted"/>
<name>A0A1G8GI95_9PROT</name>
<accession>A0A1G8GI95</accession>
<protein>
    <submittedName>
        <fullName evidence="1">Uncharacterized protein</fullName>
    </submittedName>
</protein>
<evidence type="ECO:0000313" key="2">
    <source>
        <dbReference type="Proteomes" id="UP000217076"/>
    </source>
</evidence>